<dbReference type="Pfam" id="PF00005">
    <property type="entry name" value="ABC_tran"/>
    <property type="match status" value="1"/>
</dbReference>
<dbReference type="GO" id="GO:0005524">
    <property type="term" value="F:ATP binding"/>
    <property type="evidence" value="ECO:0007669"/>
    <property type="project" value="UniProtKB-KW"/>
</dbReference>
<dbReference type="GO" id="GO:0016887">
    <property type="term" value="F:ATP hydrolysis activity"/>
    <property type="evidence" value="ECO:0007669"/>
    <property type="project" value="InterPro"/>
</dbReference>
<reference evidence="5 6" key="1">
    <citation type="submission" date="2016-01" db="EMBL/GenBank/DDBJ databases">
        <authorList>
            <person name="Oliw E.H."/>
        </authorList>
    </citation>
    <scope>NUCLEOTIDE SEQUENCE [LARGE SCALE GENOMIC DNA]</scope>
    <source>
        <strain evidence="5 6">DY10</strain>
    </source>
</reference>
<dbReference type="PANTHER" id="PTHR42939:SF1">
    <property type="entry name" value="ABC TRANSPORTER ATP-BINDING PROTEIN ALBC-RELATED"/>
    <property type="match status" value="1"/>
</dbReference>
<organism evidence="5 6">
    <name type="scientific">Spirosoma montaniterrae</name>
    <dbReference type="NCBI Taxonomy" id="1178516"/>
    <lineage>
        <taxon>Bacteria</taxon>
        <taxon>Pseudomonadati</taxon>
        <taxon>Bacteroidota</taxon>
        <taxon>Cytophagia</taxon>
        <taxon>Cytophagales</taxon>
        <taxon>Cytophagaceae</taxon>
        <taxon>Spirosoma</taxon>
    </lineage>
</organism>
<dbReference type="CDD" id="cd03230">
    <property type="entry name" value="ABC_DR_subfamily_A"/>
    <property type="match status" value="1"/>
</dbReference>
<evidence type="ECO:0000256" key="2">
    <source>
        <dbReference type="ARBA" id="ARBA00022741"/>
    </source>
</evidence>
<proteinExistence type="predicted"/>
<dbReference type="InterPro" id="IPR017871">
    <property type="entry name" value="ABC_transporter-like_CS"/>
</dbReference>
<evidence type="ECO:0000256" key="3">
    <source>
        <dbReference type="ARBA" id="ARBA00022840"/>
    </source>
</evidence>
<dbReference type="SMART" id="SM00382">
    <property type="entry name" value="AAA"/>
    <property type="match status" value="1"/>
</dbReference>
<dbReference type="InterPro" id="IPR003439">
    <property type="entry name" value="ABC_transporter-like_ATP-bd"/>
</dbReference>
<keyword evidence="1" id="KW-0813">Transport</keyword>
<dbReference type="AlphaFoldDB" id="A0A1P9WXU3"/>
<dbReference type="PROSITE" id="PS50893">
    <property type="entry name" value="ABC_TRANSPORTER_2"/>
    <property type="match status" value="1"/>
</dbReference>
<evidence type="ECO:0000313" key="6">
    <source>
        <dbReference type="Proteomes" id="UP000187941"/>
    </source>
</evidence>
<accession>A0A1P9WXU3</accession>
<dbReference type="InterPro" id="IPR051782">
    <property type="entry name" value="ABC_Transporter_VariousFunc"/>
</dbReference>
<dbReference type="SUPFAM" id="SSF52540">
    <property type="entry name" value="P-loop containing nucleoside triphosphate hydrolases"/>
    <property type="match status" value="1"/>
</dbReference>
<name>A0A1P9WXU3_9BACT</name>
<dbReference type="InterPro" id="IPR027417">
    <property type="entry name" value="P-loop_NTPase"/>
</dbReference>
<dbReference type="OrthoDB" id="9808363at2"/>
<dbReference type="InterPro" id="IPR003593">
    <property type="entry name" value="AAA+_ATPase"/>
</dbReference>
<evidence type="ECO:0000313" key="5">
    <source>
        <dbReference type="EMBL" id="AQG80195.1"/>
    </source>
</evidence>
<gene>
    <name evidence="5" type="ORF">AWR27_13230</name>
</gene>
<dbReference type="Gene3D" id="3.40.50.300">
    <property type="entry name" value="P-loop containing nucleotide triphosphate hydrolases"/>
    <property type="match status" value="1"/>
</dbReference>
<protein>
    <submittedName>
        <fullName evidence="5">ABC transporter ATP-binding protein</fullName>
    </submittedName>
</protein>
<dbReference type="PANTHER" id="PTHR42939">
    <property type="entry name" value="ABC TRANSPORTER ATP-BINDING PROTEIN ALBC-RELATED"/>
    <property type="match status" value="1"/>
</dbReference>
<keyword evidence="2" id="KW-0547">Nucleotide-binding</keyword>
<keyword evidence="6" id="KW-1185">Reference proteome</keyword>
<dbReference type="KEGG" id="smon:AWR27_13230"/>
<dbReference type="EMBL" id="CP014263">
    <property type="protein sequence ID" value="AQG80195.1"/>
    <property type="molecule type" value="Genomic_DNA"/>
</dbReference>
<evidence type="ECO:0000256" key="1">
    <source>
        <dbReference type="ARBA" id="ARBA00022448"/>
    </source>
</evidence>
<dbReference type="PROSITE" id="PS00211">
    <property type="entry name" value="ABC_TRANSPORTER_1"/>
    <property type="match status" value="1"/>
</dbReference>
<evidence type="ECO:0000259" key="4">
    <source>
        <dbReference type="PROSITE" id="PS50893"/>
    </source>
</evidence>
<dbReference type="RefSeq" id="WP_077131619.1">
    <property type="nucleotide sequence ID" value="NZ_CP014263.1"/>
</dbReference>
<dbReference type="Proteomes" id="UP000187941">
    <property type="component" value="Chromosome"/>
</dbReference>
<keyword evidence="3 5" id="KW-0067">ATP-binding</keyword>
<dbReference type="STRING" id="1178516.AWR27_13230"/>
<feature type="domain" description="ABC transporter" evidence="4">
    <location>
        <begin position="2"/>
        <end position="231"/>
    </location>
</feature>
<sequence>MLQAINLTKRYDRKTALRELNLHVQAGEIYALLGANGAGKSTTINLFMGFLEPTSGQVFIDGIELREGGAATKPLVAYIPENVMLYPYLTGLQNLAFFSGLSGRNYTDTQLRDLLNRAGLQTDAHAQNVGTYSKGMRQKVGIAMALAKQAKALFLDEPTSGLDPLASNEFSNLIRSIRDDGVAILMVTHDLFRAKEAADRIGIMRDGVLVCELDAADVTPAELEAIYMKAVSNEPVTP</sequence>